<comment type="subcellular location">
    <subcellularLocation>
        <location evidence="1">Nucleus inner membrane</location>
    </subcellularLocation>
</comment>
<proteinExistence type="predicted"/>
<feature type="transmembrane region" description="Helical" evidence="8">
    <location>
        <begin position="42"/>
        <end position="66"/>
    </location>
</feature>
<evidence type="ECO:0000256" key="6">
    <source>
        <dbReference type="ARBA" id="ARBA00023242"/>
    </source>
</evidence>
<keyword evidence="10" id="KW-1185">Reference proteome</keyword>
<dbReference type="InterPro" id="IPR044780">
    <property type="entry name" value="Heh2/Src1"/>
</dbReference>
<feature type="domain" description="Man1/Src1-like C-terminal" evidence="9">
    <location>
        <begin position="79"/>
        <end position="338"/>
    </location>
</feature>
<organism evidence="10 11">
    <name type="scientific">Punica granatum</name>
    <name type="common">Pomegranate</name>
    <dbReference type="NCBI Taxonomy" id="22663"/>
    <lineage>
        <taxon>Eukaryota</taxon>
        <taxon>Viridiplantae</taxon>
        <taxon>Streptophyta</taxon>
        <taxon>Embryophyta</taxon>
        <taxon>Tracheophyta</taxon>
        <taxon>Spermatophyta</taxon>
        <taxon>Magnoliopsida</taxon>
        <taxon>eudicotyledons</taxon>
        <taxon>Gunneridae</taxon>
        <taxon>Pentapetalae</taxon>
        <taxon>rosids</taxon>
        <taxon>malvids</taxon>
        <taxon>Myrtales</taxon>
        <taxon>Lythraceae</taxon>
        <taxon>Punica</taxon>
    </lineage>
</organism>
<evidence type="ECO:0000256" key="1">
    <source>
        <dbReference type="ARBA" id="ARBA00004540"/>
    </source>
</evidence>
<feature type="compositionally biased region" description="Basic residues" evidence="7">
    <location>
        <begin position="1"/>
        <end position="10"/>
    </location>
</feature>
<keyword evidence="5 8" id="KW-0472">Membrane</keyword>
<keyword evidence="6" id="KW-0539">Nucleus</keyword>
<dbReference type="PANTHER" id="PTHR47808">
    <property type="entry name" value="INNER NUCLEAR MEMBRANE PROTEIN HEH2-RELATED"/>
    <property type="match status" value="1"/>
</dbReference>
<dbReference type="AlphaFoldDB" id="A0A6P8DKN8"/>
<feature type="transmembrane region" description="Helical" evidence="8">
    <location>
        <begin position="226"/>
        <end position="248"/>
    </location>
</feature>
<dbReference type="GO" id="GO:0034399">
    <property type="term" value="C:nuclear periphery"/>
    <property type="evidence" value="ECO:0007669"/>
    <property type="project" value="TreeGrafter"/>
</dbReference>
<keyword evidence="3 8" id="KW-0812">Transmembrane</keyword>
<dbReference type="Gene3D" id="1.10.10.1180">
    <property type="entry name" value="MAN1, winged-helix domain"/>
    <property type="match status" value="1"/>
</dbReference>
<dbReference type="InterPro" id="IPR018996">
    <property type="entry name" value="Man1/Src1-like_C"/>
</dbReference>
<dbReference type="GO" id="GO:0003682">
    <property type="term" value="F:chromatin binding"/>
    <property type="evidence" value="ECO:0007669"/>
    <property type="project" value="InterPro"/>
</dbReference>
<feature type="compositionally biased region" description="Low complexity" evidence="7">
    <location>
        <begin position="16"/>
        <end position="25"/>
    </location>
</feature>
<feature type="region of interest" description="Disordered" evidence="7">
    <location>
        <begin position="1"/>
        <end position="25"/>
    </location>
</feature>
<feature type="compositionally biased region" description="Basic and acidic residues" evidence="7">
    <location>
        <begin position="360"/>
        <end position="382"/>
    </location>
</feature>
<keyword evidence="4 8" id="KW-1133">Transmembrane helix</keyword>
<evidence type="ECO:0000256" key="3">
    <source>
        <dbReference type="ARBA" id="ARBA00022692"/>
    </source>
</evidence>
<gene>
    <name evidence="11" type="primary">LOC116205482</name>
</gene>
<evidence type="ECO:0000256" key="7">
    <source>
        <dbReference type="SAM" id="MobiDB-lite"/>
    </source>
</evidence>
<dbReference type="PANTHER" id="PTHR47808:SF2">
    <property type="entry name" value="LEM DOMAIN-CONTAINING PROTEIN 2"/>
    <property type="match status" value="1"/>
</dbReference>
<evidence type="ECO:0000259" key="9">
    <source>
        <dbReference type="Pfam" id="PF09402"/>
    </source>
</evidence>
<dbReference type="OrthoDB" id="341403at2759"/>
<reference evidence="10" key="1">
    <citation type="journal article" date="2020" name="Plant Biotechnol. J.">
        <title>The pomegranate (Punica granatum L.) draft genome dissects genetic divergence between soft- and hard-seeded cultivars.</title>
        <authorList>
            <person name="Luo X."/>
            <person name="Li H."/>
            <person name="Wu Z."/>
            <person name="Yao W."/>
            <person name="Zhao P."/>
            <person name="Cao D."/>
            <person name="Yu H."/>
            <person name="Li K."/>
            <person name="Poudel K."/>
            <person name="Zhao D."/>
            <person name="Zhang F."/>
            <person name="Xia X."/>
            <person name="Chen L."/>
            <person name="Wang Q."/>
            <person name="Jing D."/>
            <person name="Cao S."/>
        </authorList>
    </citation>
    <scope>NUCLEOTIDE SEQUENCE [LARGE SCALE GENOMIC DNA]</scope>
    <source>
        <strain evidence="10">cv. Tunisia</strain>
    </source>
</reference>
<sequence>MSSTPKRRVKAKLDPSSSSRSSLHSLGALEPPSSFFPSREELLKLVAVLAIASAVAVSCNFFAGVVNPQTKPFCNSDAESAEFSPSDSCEPCPRHGECHQGELECVRGYRQQGRSCVEDGDINETAKQLSEWVETRLCEEYAQLLCGGAGTAWVLETNILNDLDGQLHMKDFGGDSSLFMYTKIRAMETIVKLLETRANPAGMKEYRCPDSLAEYYKPYSCRIRQWVLEHALLLVPICALLMGFMVFIRRIRKKQYLSHRVEELYHQVCDILEENALSKGDNGESWVVATRLRDHLLLPKERKDPLLWKKVEELVQEDSRVDRYPKLVKGEQKVVWEWQVEGSLTSSRVKKKSQSGKSKSPRERDANSLHHELRSEPRVLLL</sequence>
<evidence type="ECO:0000256" key="5">
    <source>
        <dbReference type="ARBA" id="ARBA00023136"/>
    </source>
</evidence>
<evidence type="ECO:0000313" key="10">
    <source>
        <dbReference type="Proteomes" id="UP000515151"/>
    </source>
</evidence>
<dbReference type="InterPro" id="IPR041885">
    <property type="entry name" value="MAN1_winged_helix_dom"/>
</dbReference>
<name>A0A6P8DKN8_PUNGR</name>
<evidence type="ECO:0000256" key="8">
    <source>
        <dbReference type="SAM" id="Phobius"/>
    </source>
</evidence>
<evidence type="ECO:0000256" key="4">
    <source>
        <dbReference type="ARBA" id="ARBA00022989"/>
    </source>
</evidence>
<dbReference type="Proteomes" id="UP000515151">
    <property type="component" value="Chromosome 4"/>
</dbReference>
<evidence type="ECO:0000256" key="2">
    <source>
        <dbReference type="ARBA" id="ARBA00022553"/>
    </source>
</evidence>
<dbReference type="RefSeq" id="XP_031393966.1">
    <property type="nucleotide sequence ID" value="XM_031538106.1"/>
</dbReference>
<keyword evidence="2" id="KW-0597">Phosphoprotein</keyword>
<dbReference type="GeneID" id="116205482"/>
<dbReference type="GO" id="GO:0005637">
    <property type="term" value="C:nuclear inner membrane"/>
    <property type="evidence" value="ECO:0007669"/>
    <property type="project" value="UniProtKB-SubCell"/>
</dbReference>
<dbReference type="GO" id="GO:0071763">
    <property type="term" value="P:nuclear membrane organization"/>
    <property type="evidence" value="ECO:0007669"/>
    <property type="project" value="TreeGrafter"/>
</dbReference>
<protein>
    <submittedName>
        <fullName evidence="11">Uncharacterized protein LOC116205482</fullName>
    </submittedName>
</protein>
<dbReference type="GO" id="GO:0005783">
    <property type="term" value="C:endoplasmic reticulum"/>
    <property type="evidence" value="ECO:0007669"/>
    <property type="project" value="TreeGrafter"/>
</dbReference>
<accession>A0A6P8DKN8</accession>
<feature type="region of interest" description="Disordered" evidence="7">
    <location>
        <begin position="344"/>
        <end position="382"/>
    </location>
</feature>
<reference evidence="11" key="2">
    <citation type="submission" date="2025-08" db="UniProtKB">
        <authorList>
            <consortium name="RefSeq"/>
        </authorList>
    </citation>
    <scope>IDENTIFICATION</scope>
    <source>
        <tissue evidence="11">Leaf</tissue>
    </source>
</reference>
<dbReference type="Pfam" id="PF09402">
    <property type="entry name" value="MSC"/>
    <property type="match status" value="1"/>
</dbReference>
<evidence type="ECO:0000313" key="11">
    <source>
        <dbReference type="RefSeq" id="XP_031393966.1"/>
    </source>
</evidence>